<dbReference type="VEuPathDB" id="FungiDB:TRIVIDRAFT_160754"/>
<reference evidence="1 2" key="1">
    <citation type="journal article" date="2011" name="Genome Biol.">
        <title>Comparative genome sequence analysis underscores mycoparasitism as the ancestral life style of Trichoderma.</title>
        <authorList>
            <person name="Kubicek C.P."/>
            <person name="Herrera-Estrella A."/>
            <person name="Seidl-Seiboth V."/>
            <person name="Martinez D.A."/>
            <person name="Druzhinina I.S."/>
            <person name="Thon M."/>
            <person name="Zeilinger S."/>
            <person name="Casas-Flores S."/>
            <person name="Horwitz B.A."/>
            <person name="Mukherjee P.K."/>
            <person name="Mukherjee M."/>
            <person name="Kredics L."/>
            <person name="Alcaraz L.D."/>
            <person name="Aerts A."/>
            <person name="Antal Z."/>
            <person name="Atanasova L."/>
            <person name="Cervantes-Badillo M.G."/>
            <person name="Challacombe J."/>
            <person name="Chertkov O."/>
            <person name="McCluskey K."/>
            <person name="Coulpier F."/>
            <person name="Deshpande N."/>
            <person name="von Doehren H."/>
            <person name="Ebbole D.J."/>
            <person name="Esquivel-Naranjo E.U."/>
            <person name="Fekete E."/>
            <person name="Flipphi M."/>
            <person name="Glaser F."/>
            <person name="Gomez-Rodriguez E.Y."/>
            <person name="Gruber S."/>
            <person name="Han C."/>
            <person name="Henrissat B."/>
            <person name="Hermosa R."/>
            <person name="Hernandez-Onate M."/>
            <person name="Karaffa L."/>
            <person name="Kosti I."/>
            <person name="Le Crom S."/>
            <person name="Lindquist E."/>
            <person name="Lucas S."/>
            <person name="Luebeck M."/>
            <person name="Luebeck P.S."/>
            <person name="Margeot A."/>
            <person name="Metz B."/>
            <person name="Misra M."/>
            <person name="Nevalainen H."/>
            <person name="Omann M."/>
            <person name="Packer N."/>
            <person name="Perrone G."/>
            <person name="Uresti-Rivera E.E."/>
            <person name="Salamov A."/>
            <person name="Schmoll M."/>
            <person name="Seiboth B."/>
            <person name="Shapiro H."/>
            <person name="Sukno S."/>
            <person name="Tamayo-Ramos J.A."/>
            <person name="Tisch D."/>
            <person name="Wiest A."/>
            <person name="Wilkinson H.H."/>
            <person name="Zhang M."/>
            <person name="Coutinho P.M."/>
            <person name="Kenerley C.M."/>
            <person name="Monte E."/>
            <person name="Baker S.E."/>
            <person name="Grigoriev I.V."/>
        </authorList>
    </citation>
    <scope>NUCLEOTIDE SEQUENCE [LARGE SCALE GENOMIC DNA]</scope>
    <source>
        <strain evidence="2">Gv29-8 / FGSC 10586</strain>
    </source>
</reference>
<proteinExistence type="predicted"/>
<evidence type="ECO:0000313" key="2">
    <source>
        <dbReference type="Proteomes" id="UP000007115"/>
    </source>
</evidence>
<accession>G9N6J1</accession>
<dbReference type="eggNOG" id="ENOG502T9KB">
    <property type="taxonomic scope" value="Eukaryota"/>
</dbReference>
<comment type="caution">
    <text evidence="1">The sequence shown here is derived from an EMBL/GenBank/DDBJ whole genome shotgun (WGS) entry which is preliminary data.</text>
</comment>
<dbReference type="OrthoDB" id="4500473at2759"/>
<dbReference type="Proteomes" id="UP000007115">
    <property type="component" value="Unassembled WGS sequence"/>
</dbReference>
<protein>
    <submittedName>
        <fullName evidence="1">Uncharacterized protein</fullName>
    </submittedName>
</protein>
<sequence>MDKCWFVLRQTHYPAPEYKHPGMAFGAAEGPICLGHFIPSPKQIDSVINSDSITPFPRSMRIWPTTAVDFRLSNNTTKGVQASAGVSAPIAAATGMTANAEAGVVFRKMMGDTWAIDRLDTQIVQPTMAYLEQCRSSAQIAAWVEKNKLLGSWKIYMISGLIIARGAKYERKEGTEAEQNGRGTAEAKIKHADTKKIDIAGRYLNDFVWAIRLTEVSKILFGSDLSQKVVRKGTVFAPGSDNVDVMAVMAKEGLEGGDIHALEVSNRGQQEFLIAINKY</sequence>
<dbReference type="InParanoid" id="G9N6J1"/>
<dbReference type="AlphaFoldDB" id="G9N6J1"/>
<evidence type="ECO:0000313" key="1">
    <source>
        <dbReference type="EMBL" id="EHK17751.1"/>
    </source>
</evidence>
<name>G9N6J1_HYPVG</name>
<organism evidence="1 2">
    <name type="scientific">Hypocrea virens (strain Gv29-8 / FGSC 10586)</name>
    <name type="common">Gliocladium virens</name>
    <name type="synonym">Trichoderma virens</name>
    <dbReference type="NCBI Taxonomy" id="413071"/>
    <lineage>
        <taxon>Eukaryota</taxon>
        <taxon>Fungi</taxon>
        <taxon>Dikarya</taxon>
        <taxon>Ascomycota</taxon>
        <taxon>Pezizomycotina</taxon>
        <taxon>Sordariomycetes</taxon>
        <taxon>Hypocreomycetidae</taxon>
        <taxon>Hypocreales</taxon>
        <taxon>Hypocreaceae</taxon>
        <taxon>Trichoderma</taxon>
    </lineage>
</organism>
<keyword evidence="2" id="KW-1185">Reference proteome</keyword>
<dbReference type="HOGENOM" id="CLU_081916_0_0_1"/>
<dbReference type="GeneID" id="25788497"/>
<gene>
    <name evidence="1" type="ORF">TRIVIDRAFT_160754</name>
</gene>
<dbReference type="EMBL" id="ABDF02000088">
    <property type="protein sequence ID" value="EHK17751.1"/>
    <property type="molecule type" value="Genomic_DNA"/>
</dbReference>
<dbReference type="RefSeq" id="XP_013951944.1">
    <property type="nucleotide sequence ID" value="XM_014096469.1"/>
</dbReference>